<feature type="region of interest" description="Disordered" evidence="2">
    <location>
        <begin position="1"/>
        <end position="27"/>
    </location>
</feature>
<keyword evidence="1" id="KW-0175">Coiled coil</keyword>
<reference evidence="3 4" key="1">
    <citation type="submission" date="2024-02" db="EMBL/GenBank/DDBJ databases">
        <authorList>
            <person name="Vignale AGUSTIN F."/>
            <person name="Sosa J E."/>
            <person name="Modenutti C."/>
        </authorList>
    </citation>
    <scope>NUCLEOTIDE SEQUENCE [LARGE SCALE GENOMIC DNA]</scope>
</reference>
<comment type="caution">
    <text evidence="3">The sequence shown here is derived from an EMBL/GenBank/DDBJ whole genome shotgun (WGS) entry which is preliminary data.</text>
</comment>
<dbReference type="PANTHER" id="PTHR15657">
    <property type="entry name" value="THYROID TRANSCRIPTION FACTOR 1-ASSOCIATED PROTEIN 26"/>
    <property type="match status" value="1"/>
</dbReference>
<protein>
    <recommendedName>
        <fullName evidence="5">rRNA-processing protein FYV7</fullName>
    </recommendedName>
</protein>
<feature type="compositionally biased region" description="Basic and acidic residues" evidence="2">
    <location>
        <begin position="15"/>
        <end position="24"/>
    </location>
</feature>
<sequence length="199" mass="23262">MKNRISKDGSYYSRENNKGSDPIKNKKFMIMQTKKKNMKRLGGGGLSLDSFVNAKTKNDNYNPAFIKKQREFYKNAKYVRKYKKSLQHQPGQDDSSLATRPLQDENENGEAGKMNQTHKKNQKNSSCSLNELYEKKQVEDEKARIEREAINRTKEEERERALSRRKVLREKMLKKTKFGQPVMKHRIELLLETLQGSAT</sequence>
<organism evidence="3 4">
    <name type="scientific">Ilex paraguariensis</name>
    <name type="common">yerba mate</name>
    <dbReference type="NCBI Taxonomy" id="185542"/>
    <lineage>
        <taxon>Eukaryota</taxon>
        <taxon>Viridiplantae</taxon>
        <taxon>Streptophyta</taxon>
        <taxon>Embryophyta</taxon>
        <taxon>Tracheophyta</taxon>
        <taxon>Spermatophyta</taxon>
        <taxon>Magnoliopsida</taxon>
        <taxon>eudicotyledons</taxon>
        <taxon>Gunneridae</taxon>
        <taxon>Pentapetalae</taxon>
        <taxon>asterids</taxon>
        <taxon>campanulids</taxon>
        <taxon>Aquifoliales</taxon>
        <taxon>Aquifoliaceae</taxon>
        <taxon>Ilex</taxon>
    </lineage>
</organism>
<evidence type="ECO:0000256" key="1">
    <source>
        <dbReference type="SAM" id="Coils"/>
    </source>
</evidence>
<dbReference type="PANTHER" id="PTHR15657:SF1">
    <property type="entry name" value="THYROID TRANSCRIPTION FACTOR 1-ASSOCIATED PROTEIN 26"/>
    <property type="match status" value="1"/>
</dbReference>
<feature type="region of interest" description="Disordered" evidence="2">
    <location>
        <begin position="84"/>
        <end position="130"/>
    </location>
</feature>
<evidence type="ECO:0000313" key="3">
    <source>
        <dbReference type="EMBL" id="CAK9175902.1"/>
    </source>
</evidence>
<feature type="compositionally biased region" description="Polar residues" evidence="2">
    <location>
        <begin position="87"/>
        <end position="98"/>
    </location>
</feature>
<dbReference type="Proteomes" id="UP001642360">
    <property type="component" value="Unassembled WGS sequence"/>
</dbReference>
<name>A0ABC8U8C9_9AQUA</name>
<dbReference type="InterPro" id="IPR013730">
    <property type="entry name" value="Fyv7/TAP26"/>
</dbReference>
<dbReference type="AlphaFoldDB" id="A0ABC8U8C9"/>
<dbReference type="EMBL" id="CAUOFW020006724">
    <property type="protein sequence ID" value="CAK9175902.1"/>
    <property type="molecule type" value="Genomic_DNA"/>
</dbReference>
<evidence type="ECO:0008006" key="5">
    <source>
        <dbReference type="Google" id="ProtNLM"/>
    </source>
</evidence>
<feature type="coiled-coil region" evidence="1">
    <location>
        <begin position="135"/>
        <end position="171"/>
    </location>
</feature>
<accession>A0ABC8U8C9</accession>
<evidence type="ECO:0000313" key="4">
    <source>
        <dbReference type="Proteomes" id="UP001642360"/>
    </source>
</evidence>
<dbReference type="Pfam" id="PF08524">
    <property type="entry name" value="rRNA_processing"/>
    <property type="match status" value="1"/>
</dbReference>
<evidence type="ECO:0000256" key="2">
    <source>
        <dbReference type="SAM" id="MobiDB-lite"/>
    </source>
</evidence>
<gene>
    <name evidence="3" type="ORF">ILEXP_LOCUS45730</name>
</gene>
<keyword evidence="4" id="KW-1185">Reference proteome</keyword>
<proteinExistence type="predicted"/>